<dbReference type="Proteomes" id="UP000009022">
    <property type="component" value="Unassembled WGS sequence"/>
</dbReference>
<feature type="domain" description="Aminoglycoside phosphotransferase" evidence="11">
    <location>
        <begin position="235"/>
        <end position="311"/>
    </location>
</feature>
<proteinExistence type="inferred from homology"/>
<dbReference type="GO" id="GO:0005737">
    <property type="term" value="C:cytoplasm"/>
    <property type="evidence" value="ECO:0007669"/>
    <property type="project" value="UniProtKB-SubCell"/>
</dbReference>
<dbReference type="PANTHER" id="PTHR21064:SF1">
    <property type="entry name" value="HYDROXYLYSINE KINASE"/>
    <property type="match status" value="1"/>
</dbReference>
<dbReference type="OMA" id="IDFNDMA"/>
<keyword evidence="3" id="KW-0963">Cytoplasm</keyword>
<evidence type="ECO:0000256" key="6">
    <source>
        <dbReference type="ARBA" id="ARBA00036820"/>
    </source>
</evidence>
<dbReference type="HOGENOM" id="CLU_042971_2_0_1"/>
<evidence type="ECO:0000256" key="8">
    <source>
        <dbReference type="ARBA" id="ARBA00038873"/>
    </source>
</evidence>
<dbReference type="PhylomeDB" id="B3RXD5"/>
<evidence type="ECO:0000256" key="3">
    <source>
        <dbReference type="ARBA" id="ARBA00022490"/>
    </source>
</evidence>
<dbReference type="GO" id="GO:0047992">
    <property type="term" value="F:hydroxylysine kinase activity"/>
    <property type="evidence" value="ECO:0007669"/>
    <property type="project" value="UniProtKB-EC"/>
</dbReference>
<evidence type="ECO:0000259" key="11">
    <source>
        <dbReference type="Pfam" id="PF01636"/>
    </source>
</evidence>
<evidence type="ECO:0000256" key="7">
    <source>
        <dbReference type="ARBA" id="ARBA00037368"/>
    </source>
</evidence>
<dbReference type="AlphaFoldDB" id="B3RXD5"/>
<dbReference type="Pfam" id="PF01636">
    <property type="entry name" value="APH"/>
    <property type="match status" value="1"/>
</dbReference>
<comment type="subcellular location">
    <subcellularLocation>
        <location evidence="1">Cytoplasm</location>
    </subcellularLocation>
</comment>
<dbReference type="InterPro" id="IPR002575">
    <property type="entry name" value="Aminoglycoside_PTrfase"/>
</dbReference>
<dbReference type="Gene3D" id="3.90.1200.10">
    <property type="match status" value="1"/>
</dbReference>
<dbReference type="RefSeq" id="XP_002112291.1">
    <property type="nucleotide sequence ID" value="XM_002112255.1"/>
</dbReference>
<dbReference type="GO" id="GO:0019202">
    <property type="term" value="F:amino acid kinase activity"/>
    <property type="evidence" value="ECO:0000318"/>
    <property type="project" value="GO_Central"/>
</dbReference>
<dbReference type="STRING" id="10228.B3RXD5"/>
<evidence type="ECO:0000256" key="2">
    <source>
        <dbReference type="ARBA" id="ARBA00006219"/>
    </source>
</evidence>
<dbReference type="GeneID" id="6753504"/>
<comment type="function">
    <text evidence="7">Catalyzes the GTP-dependent phosphorylation of 5-hydroxy-L-lysine.</text>
</comment>
<evidence type="ECO:0000256" key="9">
    <source>
        <dbReference type="ARBA" id="ARBA00040505"/>
    </source>
</evidence>
<dbReference type="KEGG" id="tad:TRIADDRAFT_56170"/>
<name>B3RXD5_TRIAD</name>
<comment type="similarity">
    <text evidence="2">Belongs to the aminoglycoside phosphotransferase family.</text>
</comment>
<comment type="catalytic activity">
    <reaction evidence="6">
        <text>(5R)-5-hydroxy-L-lysine + GTP = (5R)-5-phosphooxy-L-lysine + GDP + H(+)</text>
        <dbReference type="Rhea" id="RHEA:19049"/>
        <dbReference type="ChEBI" id="CHEBI:15378"/>
        <dbReference type="ChEBI" id="CHEBI:37565"/>
        <dbReference type="ChEBI" id="CHEBI:57882"/>
        <dbReference type="ChEBI" id="CHEBI:58189"/>
        <dbReference type="ChEBI" id="CHEBI:58357"/>
        <dbReference type="EC" id="2.7.1.81"/>
    </reaction>
</comment>
<dbReference type="SUPFAM" id="SSF56112">
    <property type="entry name" value="Protein kinase-like (PK-like)"/>
    <property type="match status" value="1"/>
</dbReference>
<dbReference type="CTD" id="6753504"/>
<accession>B3RXD5</accession>
<evidence type="ECO:0000313" key="13">
    <source>
        <dbReference type="Proteomes" id="UP000009022"/>
    </source>
</evidence>
<dbReference type="EC" id="2.7.1.81" evidence="8"/>
<keyword evidence="13" id="KW-1185">Reference proteome</keyword>
<dbReference type="EMBL" id="DS985245">
    <property type="protein sequence ID" value="EDV24401.1"/>
    <property type="molecule type" value="Genomic_DNA"/>
</dbReference>
<dbReference type="InterPro" id="IPR050249">
    <property type="entry name" value="Pseudomonas-type_ThrB"/>
</dbReference>
<reference evidence="12 13" key="1">
    <citation type="journal article" date="2008" name="Nature">
        <title>The Trichoplax genome and the nature of placozoans.</title>
        <authorList>
            <person name="Srivastava M."/>
            <person name="Begovic E."/>
            <person name="Chapman J."/>
            <person name="Putnam N.H."/>
            <person name="Hellsten U."/>
            <person name="Kawashima T."/>
            <person name="Kuo A."/>
            <person name="Mitros T."/>
            <person name="Salamov A."/>
            <person name="Carpenter M.L."/>
            <person name="Signorovitch A.Y."/>
            <person name="Moreno M.A."/>
            <person name="Kamm K."/>
            <person name="Grimwood J."/>
            <person name="Schmutz J."/>
            <person name="Shapiro H."/>
            <person name="Grigoriev I.V."/>
            <person name="Buss L.W."/>
            <person name="Schierwater B."/>
            <person name="Dellaporta S.L."/>
            <person name="Rokhsar D.S."/>
        </authorList>
    </citation>
    <scope>NUCLEOTIDE SEQUENCE [LARGE SCALE GENOMIC DNA]</scope>
    <source>
        <strain evidence="12 13">Grell-BS-1999</strain>
    </source>
</reference>
<dbReference type="InterPro" id="IPR011009">
    <property type="entry name" value="Kinase-like_dom_sf"/>
</dbReference>
<keyword evidence="5" id="KW-0418">Kinase</keyword>
<dbReference type="eggNOG" id="ENOG502QT7T">
    <property type="taxonomic scope" value="Eukaryota"/>
</dbReference>
<protein>
    <recommendedName>
        <fullName evidence="9">Hydroxylysine kinase</fullName>
        <ecNumber evidence="8">2.7.1.81</ecNumber>
    </recommendedName>
</protein>
<feature type="region of interest" description="Disordered" evidence="10">
    <location>
        <begin position="1"/>
        <end position="50"/>
    </location>
</feature>
<feature type="compositionally biased region" description="Low complexity" evidence="10">
    <location>
        <begin position="1"/>
        <end position="28"/>
    </location>
</feature>
<keyword evidence="4" id="KW-0808">Transferase</keyword>
<gene>
    <name evidence="12" type="ORF">TRIADDRAFT_56170</name>
</gene>
<dbReference type="InParanoid" id="B3RXD5"/>
<evidence type="ECO:0000256" key="5">
    <source>
        <dbReference type="ARBA" id="ARBA00022777"/>
    </source>
</evidence>
<organism evidence="12 13">
    <name type="scientific">Trichoplax adhaerens</name>
    <name type="common">Trichoplax reptans</name>
    <dbReference type="NCBI Taxonomy" id="10228"/>
    <lineage>
        <taxon>Eukaryota</taxon>
        <taxon>Metazoa</taxon>
        <taxon>Placozoa</taxon>
        <taxon>Uniplacotomia</taxon>
        <taxon>Trichoplacea</taxon>
        <taxon>Trichoplacidae</taxon>
        <taxon>Trichoplax</taxon>
    </lineage>
</organism>
<evidence type="ECO:0000256" key="10">
    <source>
        <dbReference type="SAM" id="MobiDB-lite"/>
    </source>
</evidence>
<dbReference type="PANTHER" id="PTHR21064">
    <property type="entry name" value="AMINOGLYCOSIDE PHOSPHOTRANSFERASE DOMAIN-CONTAINING PROTEIN-RELATED"/>
    <property type="match status" value="1"/>
</dbReference>
<evidence type="ECO:0000256" key="1">
    <source>
        <dbReference type="ARBA" id="ARBA00004496"/>
    </source>
</evidence>
<sequence>MHLDSGSDSGTDSGSDSSSDSSTNFTADSSHDSSSDSDSDSQRPPPLSNTKIKSMLEIMVGVQPQVIIDIKELQSFVDRNYLIKINYSGMLESAFAADNTSADEESSTIVQDNASQRYVLKILNSSDSRNINTALARLHAMKYLYSLGIKCCNPMTLLDGELTLKLHLPVQEVDDADDRETTREYIAYLMNYVEGEILSKVEPNLDIFCKVGKYAAVLDGHLQSFSDDHLKNYHEVPNLRTAVIHNDLNDDNLLIKLNTHTNSYDIAGVIDFGDVDHTTLIFELAILIIHMMVTCNDNPIELAGHIISSYHSVLPLTKVEYNGLYMVALARLVQVIVLSEYEHKHSPDNDYVMYQYDAFWSLLSIIWDECARICYVNELQKSSFVEKLRCNLIIFQAPYILVFGDKLRD</sequence>
<evidence type="ECO:0000313" key="12">
    <source>
        <dbReference type="EMBL" id="EDV24401.1"/>
    </source>
</evidence>
<dbReference type="OrthoDB" id="9973935at2759"/>
<evidence type="ECO:0000256" key="4">
    <source>
        <dbReference type="ARBA" id="ARBA00022679"/>
    </source>
</evidence>